<reference evidence="3" key="2">
    <citation type="journal article" date="2023" name="IMA Fungus">
        <title>Comparative genomic study of the Penicillium genus elucidates a diverse pangenome and 15 lateral gene transfer events.</title>
        <authorList>
            <person name="Petersen C."/>
            <person name="Sorensen T."/>
            <person name="Nielsen M.R."/>
            <person name="Sondergaard T.E."/>
            <person name="Sorensen J.L."/>
            <person name="Fitzpatrick D.A."/>
            <person name="Frisvad J.C."/>
            <person name="Nielsen K.L."/>
        </authorList>
    </citation>
    <scope>NUCLEOTIDE SEQUENCE</scope>
    <source>
        <strain evidence="3">IBT 30761</strain>
    </source>
</reference>
<organism evidence="3 4">
    <name type="scientific">Penicillium argentinense</name>
    <dbReference type="NCBI Taxonomy" id="1131581"/>
    <lineage>
        <taxon>Eukaryota</taxon>
        <taxon>Fungi</taxon>
        <taxon>Dikarya</taxon>
        <taxon>Ascomycota</taxon>
        <taxon>Pezizomycotina</taxon>
        <taxon>Eurotiomycetes</taxon>
        <taxon>Eurotiomycetidae</taxon>
        <taxon>Eurotiales</taxon>
        <taxon>Aspergillaceae</taxon>
        <taxon>Penicillium</taxon>
    </lineage>
</organism>
<feature type="region of interest" description="Disordered" evidence="1">
    <location>
        <begin position="759"/>
        <end position="800"/>
    </location>
</feature>
<dbReference type="EMBL" id="JAPQKI010000005">
    <property type="protein sequence ID" value="KAJ5099430.1"/>
    <property type="molecule type" value="Genomic_DNA"/>
</dbReference>
<feature type="domain" description="DUF8032" evidence="2">
    <location>
        <begin position="326"/>
        <end position="420"/>
    </location>
</feature>
<dbReference type="AlphaFoldDB" id="A0A9W9FG22"/>
<evidence type="ECO:0000259" key="2">
    <source>
        <dbReference type="Pfam" id="PF26087"/>
    </source>
</evidence>
<sequence>MVSFDPSRRILALPWPFVTHLTPSLLKALFILCPLLQPPLVVPSALALSPPDEPLRLRHGNSGRPSLQHSQLQHPRPILAHPRGPPSPTHSTVSIPPSTYPPPHSLAAGTSIQHQHSAYGPPPDSHYYPHPTNYPPATASAQYPSSGPDLMATTAQMQRPYPPIYHTPQSNSPASVASQPHDPHGRTLYTQSPQMAPQMYGYPYSPMNPIQPTGYATHPSSQSHPLTTQPMMMPPQTTSAQMSPHQSSQPPNPALSSSPGMKMDSTPQPGSGQRPMLNAPPLSTSNPSMPGSSLHSTSPLGTSSSAAPGPIPATTPLVVRQDSNGVQWIAFEYSRDRVKMEYTIRCDVESINTEELPQDFKTENCVYPRACCDKNNYKGNRLVYESECNAVGWALAQLNPSLRGKRGLIQRAVDSWRNSNQDPRLRSRRVRRQAKVNRRQSVPATPAPPHMAPTAAMPGLPSAGPGPSMPAPGPRPSLSGPLNMGPPQLHHHHAQPDGSPKIEEVSGATDYGPQRPLEPTRLPQAPLAADLRPAQVFPEATNLPPSTLGPGPSMPPMLRDTGLGSMGRHPGSIATSSHMDVPEIDEEQSPSNEDLFGQLPGGKRRTFILVEDPQRGSRVRVKVGLDKVNMDELPDSYRMQNAVYPRTYFPVQMKDAPGSTMPSKRFFRDDTEQTDDPEASTVGRTTVLAPSLDGDRDIDVPKLSRRRHRKEVMLNDLGYRLSWSQSRVFAGRMLFLQQSLDAYRNKMRSSMLAAGHDPAEIPEHFDTRRGKRRFLDRAGRRLETGPSAAQRTAEETEGRS</sequence>
<feature type="compositionally biased region" description="Polar residues" evidence="1">
    <location>
        <begin position="167"/>
        <end position="178"/>
    </location>
</feature>
<keyword evidence="4" id="KW-1185">Reference proteome</keyword>
<protein>
    <recommendedName>
        <fullName evidence="2">DUF8032 domain-containing protein</fullName>
    </recommendedName>
</protein>
<reference evidence="3" key="1">
    <citation type="submission" date="2022-11" db="EMBL/GenBank/DDBJ databases">
        <authorList>
            <person name="Petersen C."/>
        </authorList>
    </citation>
    <scope>NUCLEOTIDE SEQUENCE</scope>
    <source>
        <strain evidence="3">IBT 30761</strain>
    </source>
</reference>
<feature type="compositionally biased region" description="Basic residues" evidence="1">
    <location>
        <begin position="426"/>
        <end position="438"/>
    </location>
</feature>
<dbReference type="OrthoDB" id="5599902at2759"/>
<feature type="compositionally biased region" description="Polar residues" evidence="1">
    <location>
        <begin position="281"/>
        <end position="306"/>
    </location>
</feature>
<proteinExistence type="predicted"/>
<dbReference type="InterPro" id="IPR058345">
    <property type="entry name" value="DUF8032"/>
</dbReference>
<feature type="compositionally biased region" description="Polar residues" evidence="1">
    <location>
        <begin position="63"/>
        <end position="73"/>
    </location>
</feature>
<comment type="caution">
    <text evidence="3">The sequence shown here is derived from an EMBL/GenBank/DDBJ whole genome shotgun (WGS) entry which is preliminary data.</text>
</comment>
<gene>
    <name evidence="3" type="ORF">N7532_006431</name>
</gene>
<feature type="region of interest" description="Disordered" evidence="1">
    <location>
        <begin position="419"/>
        <end position="521"/>
    </location>
</feature>
<dbReference type="PANTHER" id="PTHR22949:SF0">
    <property type="entry name" value="RE27538P"/>
    <property type="match status" value="1"/>
</dbReference>
<dbReference type="PANTHER" id="PTHR22949">
    <property type="entry name" value="WHITE COLLAR 2 PROTEIN WC2"/>
    <property type="match status" value="1"/>
</dbReference>
<dbReference type="GeneID" id="81357904"/>
<dbReference type="Proteomes" id="UP001149074">
    <property type="component" value="Unassembled WGS sequence"/>
</dbReference>
<feature type="region of interest" description="Disordered" evidence="1">
    <location>
        <begin position="53"/>
        <end position="190"/>
    </location>
</feature>
<dbReference type="RefSeq" id="XP_056475084.1">
    <property type="nucleotide sequence ID" value="XM_056618925.1"/>
</dbReference>
<dbReference type="Pfam" id="PF26087">
    <property type="entry name" value="DUF8032"/>
    <property type="match status" value="1"/>
</dbReference>
<feature type="compositionally biased region" description="Polar residues" evidence="1">
    <location>
        <begin position="243"/>
        <end position="271"/>
    </location>
</feature>
<name>A0A9W9FG22_9EURO</name>
<feature type="compositionally biased region" description="Low complexity" evidence="1">
    <location>
        <begin position="225"/>
        <end position="242"/>
    </location>
</feature>
<evidence type="ECO:0000313" key="4">
    <source>
        <dbReference type="Proteomes" id="UP001149074"/>
    </source>
</evidence>
<accession>A0A9W9FG22</accession>
<evidence type="ECO:0000256" key="1">
    <source>
        <dbReference type="SAM" id="MobiDB-lite"/>
    </source>
</evidence>
<feature type="region of interest" description="Disordered" evidence="1">
    <location>
        <begin position="210"/>
        <end position="318"/>
    </location>
</feature>
<evidence type="ECO:0000313" key="3">
    <source>
        <dbReference type="EMBL" id="KAJ5099430.1"/>
    </source>
</evidence>
<feature type="compositionally biased region" description="Low complexity" evidence="1">
    <location>
        <begin position="452"/>
        <end position="466"/>
    </location>
</feature>
<feature type="compositionally biased region" description="Basic and acidic residues" evidence="1">
    <location>
        <begin position="759"/>
        <end position="783"/>
    </location>
</feature>